<dbReference type="EMBL" id="CZQA01000001">
    <property type="protein sequence ID" value="CUS32139.1"/>
    <property type="molecule type" value="Genomic_DNA"/>
</dbReference>
<evidence type="ECO:0000313" key="1">
    <source>
        <dbReference type="EMBL" id="CUS32139.1"/>
    </source>
</evidence>
<dbReference type="STRING" id="1742972.COMA1_10444"/>
<reference evidence="1 2" key="1">
    <citation type="submission" date="2015-10" db="EMBL/GenBank/DDBJ databases">
        <authorList>
            <person name="Gilbert D.G."/>
        </authorList>
    </citation>
    <scope>NUCLEOTIDE SEQUENCE [LARGE SCALE GENOMIC DNA]</scope>
    <source>
        <strain evidence="1">COMA1</strain>
    </source>
</reference>
<evidence type="ECO:0000313" key="2">
    <source>
        <dbReference type="Proteomes" id="UP000199032"/>
    </source>
</evidence>
<sequence length="52" mass="5815">MPEKLSQPMRFLKSAAFVTMANLVLLFTLEACRQNIYVYAYGTSNTRIVGGV</sequence>
<gene>
    <name evidence="1" type="ORF">COMA1_10444</name>
</gene>
<protein>
    <submittedName>
        <fullName evidence="1">Uncharacterized protein</fullName>
    </submittedName>
</protein>
<proteinExistence type="predicted"/>
<name>A0A0S4L8D1_9BACT</name>
<keyword evidence="2" id="KW-1185">Reference proteome</keyword>
<accession>A0A0S4L8D1</accession>
<dbReference type="AlphaFoldDB" id="A0A0S4L8D1"/>
<dbReference type="Proteomes" id="UP000199032">
    <property type="component" value="Unassembled WGS sequence"/>
</dbReference>
<organism evidence="1 2">
    <name type="scientific">Candidatus Nitrospira nitrosa</name>
    <dbReference type="NCBI Taxonomy" id="1742972"/>
    <lineage>
        <taxon>Bacteria</taxon>
        <taxon>Pseudomonadati</taxon>
        <taxon>Nitrospirota</taxon>
        <taxon>Nitrospiria</taxon>
        <taxon>Nitrospirales</taxon>
        <taxon>Nitrospiraceae</taxon>
        <taxon>Nitrospira</taxon>
    </lineage>
</organism>